<feature type="region of interest" description="Disordered" evidence="3">
    <location>
        <begin position="1"/>
        <end position="24"/>
    </location>
</feature>
<feature type="region of interest" description="Disordered" evidence="3">
    <location>
        <begin position="809"/>
        <end position="829"/>
    </location>
</feature>
<keyword evidence="1" id="KW-0547">Nucleotide-binding</keyword>
<feature type="compositionally biased region" description="Polar residues" evidence="3">
    <location>
        <begin position="1729"/>
        <end position="1738"/>
    </location>
</feature>
<feature type="coiled-coil region" evidence="2">
    <location>
        <begin position="76"/>
        <end position="124"/>
    </location>
</feature>
<dbReference type="SUPFAM" id="SSF56112">
    <property type="entry name" value="Protein kinase-like (PK-like)"/>
    <property type="match status" value="1"/>
</dbReference>
<feature type="domain" description="Protein kinase" evidence="4">
    <location>
        <begin position="965"/>
        <end position="1245"/>
    </location>
</feature>
<dbReference type="PROSITE" id="PS50011">
    <property type="entry name" value="PROTEIN_KINASE_DOM"/>
    <property type="match status" value="1"/>
</dbReference>
<feature type="region of interest" description="Disordered" evidence="3">
    <location>
        <begin position="236"/>
        <end position="286"/>
    </location>
</feature>
<comment type="caution">
    <text evidence="5">The sequence shown here is derived from an EMBL/GenBank/DDBJ whole genome shotgun (WGS) entry which is preliminary data.</text>
</comment>
<dbReference type="InterPro" id="IPR017441">
    <property type="entry name" value="Protein_kinase_ATP_BS"/>
</dbReference>
<dbReference type="EMBL" id="JAEHOE010000003">
    <property type="protein sequence ID" value="KAG2500699.1"/>
    <property type="molecule type" value="Genomic_DNA"/>
</dbReference>
<dbReference type="InterPro" id="IPR015943">
    <property type="entry name" value="WD40/YVTN_repeat-like_dom_sf"/>
</dbReference>
<gene>
    <name evidence="5" type="ORF">HYH03_001465</name>
</gene>
<protein>
    <recommendedName>
        <fullName evidence="4">Protein kinase domain-containing protein</fullName>
    </recommendedName>
</protein>
<feature type="region of interest" description="Disordered" evidence="3">
    <location>
        <begin position="1255"/>
        <end position="1320"/>
    </location>
</feature>
<evidence type="ECO:0000256" key="1">
    <source>
        <dbReference type="PROSITE-ProRule" id="PRU10141"/>
    </source>
</evidence>
<feature type="region of interest" description="Disordered" evidence="3">
    <location>
        <begin position="1713"/>
        <end position="1867"/>
    </location>
</feature>
<proteinExistence type="predicted"/>
<feature type="compositionally biased region" description="Polar residues" evidence="3">
    <location>
        <begin position="1805"/>
        <end position="1846"/>
    </location>
</feature>
<dbReference type="InterPro" id="IPR036322">
    <property type="entry name" value="WD40_repeat_dom_sf"/>
</dbReference>
<feature type="region of interest" description="Disordered" evidence="3">
    <location>
        <begin position="582"/>
        <end position="625"/>
    </location>
</feature>
<name>A0A835YFB0_9CHLO</name>
<feature type="region of interest" description="Disordered" evidence="3">
    <location>
        <begin position="1574"/>
        <end position="1667"/>
    </location>
</feature>
<dbReference type="PROSITE" id="PS00107">
    <property type="entry name" value="PROTEIN_KINASE_ATP"/>
    <property type="match status" value="1"/>
</dbReference>
<evidence type="ECO:0000256" key="2">
    <source>
        <dbReference type="SAM" id="Coils"/>
    </source>
</evidence>
<feature type="compositionally biased region" description="Polar residues" evidence="3">
    <location>
        <begin position="1606"/>
        <end position="1620"/>
    </location>
</feature>
<dbReference type="PANTHER" id="PTHR44329:SF289">
    <property type="entry name" value="SERINE_THREONINE-PROTEIN KINASE VIK"/>
    <property type="match status" value="1"/>
</dbReference>
<dbReference type="GO" id="GO:0005524">
    <property type="term" value="F:ATP binding"/>
    <property type="evidence" value="ECO:0007669"/>
    <property type="project" value="UniProtKB-UniRule"/>
</dbReference>
<feature type="compositionally biased region" description="Pro residues" evidence="3">
    <location>
        <begin position="2429"/>
        <end position="2450"/>
    </location>
</feature>
<dbReference type="OrthoDB" id="4062651at2759"/>
<feature type="region of interest" description="Disordered" evidence="3">
    <location>
        <begin position="2585"/>
        <end position="2647"/>
    </location>
</feature>
<feature type="region of interest" description="Disordered" evidence="3">
    <location>
        <begin position="2558"/>
        <end position="2577"/>
    </location>
</feature>
<feature type="compositionally biased region" description="Polar residues" evidence="3">
    <location>
        <begin position="250"/>
        <end position="271"/>
    </location>
</feature>
<keyword evidence="6" id="KW-1185">Reference proteome</keyword>
<feature type="compositionally biased region" description="Polar residues" evidence="3">
    <location>
        <begin position="1766"/>
        <end position="1796"/>
    </location>
</feature>
<feature type="compositionally biased region" description="Low complexity" evidence="3">
    <location>
        <begin position="1960"/>
        <end position="1987"/>
    </location>
</feature>
<feature type="compositionally biased region" description="Polar residues" evidence="3">
    <location>
        <begin position="2497"/>
        <end position="2524"/>
    </location>
</feature>
<keyword evidence="1" id="KW-0067">ATP-binding</keyword>
<feature type="compositionally biased region" description="Low complexity" evidence="3">
    <location>
        <begin position="2525"/>
        <end position="2547"/>
    </location>
</feature>
<evidence type="ECO:0000256" key="3">
    <source>
        <dbReference type="SAM" id="MobiDB-lite"/>
    </source>
</evidence>
<feature type="compositionally biased region" description="Gly residues" evidence="3">
    <location>
        <begin position="2189"/>
        <end position="2208"/>
    </location>
</feature>
<dbReference type="Pfam" id="PF07714">
    <property type="entry name" value="PK_Tyr_Ser-Thr"/>
    <property type="match status" value="1"/>
</dbReference>
<dbReference type="InterPro" id="IPR000719">
    <property type="entry name" value="Prot_kinase_dom"/>
</dbReference>
<feature type="compositionally biased region" description="Low complexity" evidence="3">
    <location>
        <begin position="2178"/>
        <end position="2188"/>
    </location>
</feature>
<dbReference type="GO" id="GO:0004674">
    <property type="term" value="F:protein serine/threonine kinase activity"/>
    <property type="evidence" value="ECO:0007669"/>
    <property type="project" value="TreeGrafter"/>
</dbReference>
<dbReference type="Gene3D" id="1.10.510.10">
    <property type="entry name" value="Transferase(Phosphotransferase) domain 1"/>
    <property type="match status" value="1"/>
</dbReference>
<feature type="region of interest" description="Disordered" evidence="3">
    <location>
        <begin position="1458"/>
        <end position="1512"/>
    </location>
</feature>
<feature type="compositionally biased region" description="Low complexity" evidence="3">
    <location>
        <begin position="1462"/>
        <end position="1481"/>
    </location>
</feature>
<dbReference type="InterPro" id="IPR001245">
    <property type="entry name" value="Ser-Thr/Tyr_kinase_cat_dom"/>
</dbReference>
<accession>A0A835YFB0</accession>
<feature type="compositionally biased region" description="Gly residues" evidence="3">
    <location>
        <begin position="2028"/>
        <end position="2040"/>
    </location>
</feature>
<feature type="compositionally biased region" description="Gly residues" evidence="3">
    <location>
        <begin position="1286"/>
        <end position="1304"/>
    </location>
</feature>
<feature type="binding site" evidence="1">
    <location>
        <position position="992"/>
    </location>
    <ligand>
        <name>ATP</name>
        <dbReference type="ChEBI" id="CHEBI:30616"/>
    </ligand>
</feature>
<feature type="region of interest" description="Disordered" evidence="3">
    <location>
        <begin position="2320"/>
        <end position="2547"/>
    </location>
</feature>
<evidence type="ECO:0000313" key="5">
    <source>
        <dbReference type="EMBL" id="KAG2500699.1"/>
    </source>
</evidence>
<feature type="compositionally biased region" description="Low complexity" evidence="3">
    <location>
        <begin position="1305"/>
        <end position="1320"/>
    </location>
</feature>
<feature type="compositionally biased region" description="Basic and acidic residues" evidence="3">
    <location>
        <begin position="1"/>
        <end position="13"/>
    </location>
</feature>
<dbReference type="InterPro" id="IPR051681">
    <property type="entry name" value="Ser/Thr_Kinases-Pseudokinases"/>
</dbReference>
<feature type="compositionally biased region" description="Gly residues" evidence="3">
    <location>
        <begin position="1896"/>
        <end position="1907"/>
    </location>
</feature>
<feature type="compositionally biased region" description="Low complexity" evidence="3">
    <location>
        <begin position="2483"/>
        <end position="2496"/>
    </location>
</feature>
<evidence type="ECO:0000259" key="4">
    <source>
        <dbReference type="PROSITE" id="PS50011"/>
    </source>
</evidence>
<feature type="compositionally biased region" description="Low complexity" evidence="3">
    <location>
        <begin position="1501"/>
        <end position="1510"/>
    </location>
</feature>
<dbReference type="InterPro" id="IPR011009">
    <property type="entry name" value="Kinase-like_dom_sf"/>
</dbReference>
<feature type="compositionally biased region" description="Low complexity" evidence="3">
    <location>
        <begin position="2122"/>
        <end position="2138"/>
    </location>
</feature>
<sequence length="2647" mass="264913">MRASTSDDHDRTGSGEGYGLPHKASLDEGASKFKKLTSLGSMGLGKASDGSLRGLFHRGTTSTEKSLNAAPGAVGAQYLREEIKAAREAVNGLDKAVSNAASFREKATKLLEEAHRALGRLEQAVGSREYTPDFITIACEVKCAARRGITLVDVYGKYSTLVKIMTFVMRSYIYGKFDKQINNLKGLLPASDLTRGAAASSHPASVLSHPLASIADSTYSALPQASGSTPSVASPLAVANSVTPPGAGTPSGQALPQPAGSSQALARSSLGNPLAAQPQASGPGPLVGIMLRNNKHDRVYAMAFVPPGQSPSEHVCVWWSAGSMLEYYSEATQATTGFQMEKASMHVTALGVDDDGNVWTGHAKGLVRVRTRQQWEYTVEDKAFTGAVKAIAFDEWGRAWVGDETGRIKVLGYDPRAGRLESVATLQRSAAVLAKMKGQPAGGAAGLFGKRHCSGTAGQPSAAAVYAMAINAAGSAAAAAAAAGGAAAGAVAAAVVAGRDVVAGPSAVKEGNGNGASTPPAGAGQVAIEGPVRCIFSRGGRAWTSGGRQGWLQLWDVSTFQDLDVYDCCAFGPCHTMAPLRWPTPTPSAGPSHIHRRTGSDGGRMLDPTSSVPTPLAGGSQAQSSSLHAPAATSWRLLTGHENGQLLLWHPNFNVLAPLLRIGEPCSPCRGIASFDSCRLVATGHQNGEMHLFVQPSNEGGLPPGSNSASPQSFGTLRPRMVTIQAHKSRLDRMSVSGTSCLTASQLGTIRLWHADSLVLEAQRQGLLTHTSSYGSLGVSQQGSGTTSTAPSMYPGFALGASARYASTGDLPSGASPGVHRDSAKRLGSVTELPSQHSAAQAMLGSQAMSTALSSTVSAQAVGLSAANSGAQALGRNSLGVPSGGTGHLYHHGRTGSRESVEAIPGLGLAGPGGTLTQASSGNTATTELSQTAMSLTLGAGQGQGLPAAAAASLSHFQTIEASELSMKKLIGSGAYGKVWLAEWTGVQVAVKELYSTGGAQSSGNEKNYAALMNEVTLLGSLSHPNIMRFLAMCMDPPLIVMQYYPHGSLFDLLSRAVRGSVKAAKELSWGKRLDMLRDVAAGMTYLHSRKPPVIHGDLRSPNLLLDLTIDHDRPRFHVKIADFGLARATGAGTVMVSKTTNPRWLAPEVIKNSSLGKAADVYSFAIIMWEMLTWQQPYEDMMSIQVMFSTVSENSRPEVPAEADLPGNPGVTLGQYRQLMEVCWHADAAVRPTFKEVVERFQAMQQVEADNARQLRAAQQAAGGAGTGHSRHVSETGDRFVTTTGGEGGTRTAPGSGGSGSGGPTAPRRQSGLAGVASPFSGAPAAAAANAATTPEPHGYAIPGPQSVGATVYGTGMPPFGMSPILEEQMSYGGTGGSPGAGPVAAAAAALNAAEAAIAAAHAGASSPFAGHAVATSSPFGAGAAQHPSHAGAAAAMYQHVHHHHNVSQPHVHFAPTTEVAHASASSPPSPAMAAHGAAAERGHHHAYGHSRAGGGGSGRPSAPSSNSSTDSAAVAMALSNATNATAISGVSVYSGGGGLSTASSRHSSTSQSGKTLGAAAAAAVAANAAAAGAGGHGAGASNRRPGSSSGRAALTPAPTRTRRNVSAASGASPRTSPTGDAAVGRSGQPPVWAHSTHVEHSSSTVSPFAAGPAPSDDLEGFPSPVHTHSVTSVAVASGHAAHGGPAQTVSAPVGMAANMATPFGAAMAGVQHAGAPPRSGVPAASGRSITSNSRPSSGVGVPANARARLPGPSFGPAPPRGLNAINTSRTSAHSHSSQPGTPPYRSTPSGSQPRVTALDGRSSAGSRLGSVQATAATGRSVSGDGPSSTGSRTPTGIVSRTPSITSATSGGPQPGGGAVAVTPGTAHLPVAPRGLLRQSQSAVHPHIAYEPSHGGAGAEGGGGGATRPTHRRTPSGGGVSASSHTAAHGSHATTHAHSERSSARGGAVVHPHNPWVPATHTATSSHGGSTSIIAHAGSPGSAAHSRTSGPGAVGRTGRSSPHGEGPGSASAGRGTRTVRRNVSNLGPGGSTGSPGGTPLGIASRLSAAAAARASGSPRMLVAGGVGSTSAHAHTGDSGRFAEAAAEAVGSPRSGQHSYSRIPSFAHGVAPASGVPGSPARSGTGLSRTSGSIGRSSMPLPGKSSNSLSLDEANLRRLGLGKTPSGSSRLGVESLDGTSPAGPSPAGYAGGNASGGGPTSPGGGGGSIMSDEALSVGMSPQGTVPELPADALRSSTEFARLRASAHGAEASGRVGSVGAVAVSPQQAAVATGAPASPPMLSRIATRPPVAPHTGAAWVPPPLLSNLAVGGTGSPFAAAAAAHRSPFAQDEPGPPVSVPPANRSPFAAAPHEQAPPPPSLALNRSPFAAGNEQPSPAPPLPAPADATYRSSFAIEDPPHPAGPPPAARVAYRSPFANDAAAGPDVVALPAPPSRAPPRSPFANEVPPPAPTGAAGRYRSPFANDSDDPSVTGPVDLEAEDSRPTPTAVAPAGAASTSDGRYSSMGTGNALNTGSNTATGTDTAGSRSNPSSRPHSARPSSRVADAAAAAAWAAGFGSVAPLHDSRTPSGSTSASVTVSQVVPARGAYPSSIGSGQGEAGSPMPPATAAGATVRSAGADSRATSGTRSPFAGVTATHDGWWYDHSHDD</sequence>
<dbReference type="PANTHER" id="PTHR44329">
    <property type="entry name" value="SERINE/THREONINE-PROTEIN KINASE TNNI3K-RELATED"/>
    <property type="match status" value="1"/>
</dbReference>
<organism evidence="5 6">
    <name type="scientific">Edaphochlamys debaryana</name>
    <dbReference type="NCBI Taxonomy" id="47281"/>
    <lineage>
        <taxon>Eukaryota</taxon>
        <taxon>Viridiplantae</taxon>
        <taxon>Chlorophyta</taxon>
        <taxon>core chlorophytes</taxon>
        <taxon>Chlorophyceae</taxon>
        <taxon>CS clade</taxon>
        <taxon>Chlamydomonadales</taxon>
        <taxon>Chlamydomonadales incertae sedis</taxon>
        <taxon>Edaphochlamys</taxon>
    </lineage>
</organism>
<reference evidence="5" key="1">
    <citation type="journal article" date="2020" name="bioRxiv">
        <title>Comparative genomics of Chlamydomonas.</title>
        <authorList>
            <person name="Craig R.J."/>
            <person name="Hasan A.R."/>
            <person name="Ness R.W."/>
            <person name="Keightley P.D."/>
        </authorList>
    </citation>
    <scope>NUCLEOTIDE SEQUENCE</scope>
    <source>
        <strain evidence="5">CCAP 11/70</strain>
    </source>
</reference>
<keyword evidence="2" id="KW-0175">Coiled coil</keyword>
<dbReference type="SUPFAM" id="SSF50978">
    <property type="entry name" value="WD40 repeat-like"/>
    <property type="match status" value="1"/>
</dbReference>
<dbReference type="Proteomes" id="UP000612055">
    <property type="component" value="Unassembled WGS sequence"/>
</dbReference>
<dbReference type="Gene3D" id="2.130.10.10">
    <property type="entry name" value="YVTN repeat-like/Quinoprotein amine dehydrogenase"/>
    <property type="match status" value="2"/>
</dbReference>
<dbReference type="CDD" id="cd13999">
    <property type="entry name" value="STKc_MAP3K-like"/>
    <property type="match status" value="1"/>
</dbReference>
<evidence type="ECO:0000313" key="6">
    <source>
        <dbReference type="Proteomes" id="UP000612055"/>
    </source>
</evidence>
<feature type="region of interest" description="Disordered" evidence="3">
    <location>
        <begin position="2110"/>
        <end position="2228"/>
    </location>
</feature>
<feature type="compositionally biased region" description="Low complexity" evidence="3">
    <location>
        <begin position="1922"/>
        <end position="1937"/>
    </location>
</feature>
<feature type="region of interest" description="Disordered" evidence="3">
    <location>
        <begin position="1889"/>
        <end position="2041"/>
    </location>
</feature>